<dbReference type="InterPro" id="IPR016181">
    <property type="entry name" value="Acyl_CoA_acyltransferase"/>
</dbReference>
<dbReference type="Proteomes" id="UP001204562">
    <property type="component" value="Unassembled WGS sequence"/>
</dbReference>
<evidence type="ECO:0000259" key="1">
    <source>
        <dbReference type="PROSITE" id="PS51186"/>
    </source>
</evidence>
<dbReference type="RefSeq" id="WP_256303130.1">
    <property type="nucleotide sequence ID" value="NZ_JANFYS010000003.1"/>
</dbReference>
<dbReference type="CDD" id="cd04301">
    <property type="entry name" value="NAT_SF"/>
    <property type="match status" value="1"/>
</dbReference>
<dbReference type="InterPro" id="IPR000182">
    <property type="entry name" value="GNAT_dom"/>
</dbReference>
<dbReference type="GO" id="GO:0016747">
    <property type="term" value="F:acyltransferase activity, transferring groups other than amino-acyl groups"/>
    <property type="evidence" value="ECO:0007669"/>
    <property type="project" value="InterPro"/>
</dbReference>
<evidence type="ECO:0000313" key="3">
    <source>
        <dbReference type="Proteomes" id="UP001204562"/>
    </source>
</evidence>
<dbReference type="Pfam" id="PF13527">
    <property type="entry name" value="Acetyltransf_9"/>
    <property type="match status" value="1"/>
</dbReference>
<dbReference type="PROSITE" id="PS51186">
    <property type="entry name" value="GNAT"/>
    <property type="match status" value="1"/>
</dbReference>
<comment type="caution">
    <text evidence="2">The sequence shown here is derived from an EMBL/GenBank/DDBJ whole genome shotgun (WGS) entry which is preliminary data.</text>
</comment>
<proteinExistence type="predicted"/>
<feature type="domain" description="N-acetyltransferase" evidence="1">
    <location>
        <begin position="2"/>
        <end position="148"/>
    </location>
</feature>
<accession>A0AAW5JJC1</accession>
<dbReference type="AlphaFoldDB" id="A0AAW5JJC1"/>
<protein>
    <submittedName>
        <fullName evidence="2">GNAT family N-acetyltransferase</fullName>
    </submittedName>
</protein>
<dbReference type="SUPFAM" id="SSF55729">
    <property type="entry name" value="Acyl-CoA N-acyltransferases (Nat)"/>
    <property type="match status" value="1"/>
</dbReference>
<dbReference type="EMBL" id="JANFYS010000003">
    <property type="protein sequence ID" value="MCQ4769332.1"/>
    <property type="molecule type" value="Genomic_DNA"/>
</dbReference>
<sequence length="292" mass="32525">MIEIRPARPGEETRQKELWKLSFGDDDAYIDYFYTHRPAGVETLVLLEDGALETMVALFPVTLSLPDGARASSAYIYALATHPGARKKGFGRFILNYVDFYLQEKKLDCVTIVPAEASLHRFFAAAGFSECFATRKVELLQYMARRNCAGDTLAPADPETYNRVRERLLEGTFRVSYADGAIGYQEGLSRMANSGLYLLNVNGTQGCAAAEYLNEDSVLVKELIIPAPAMAGAAALLARELPAVRYHLRTPPFWDGLPGSYLQAFGMVKWYNSELEAAWRNERKGYMGLGFD</sequence>
<organism evidence="2 3">
    <name type="scientific">Intestinimonas massiliensis</name>
    <name type="common">ex Afouda et al. 2020</name>
    <dbReference type="NCBI Taxonomy" id="1673721"/>
    <lineage>
        <taxon>Bacteria</taxon>
        <taxon>Bacillati</taxon>
        <taxon>Bacillota</taxon>
        <taxon>Clostridia</taxon>
        <taxon>Eubacteriales</taxon>
        <taxon>Intestinimonas</taxon>
    </lineage>
</organism>
<name>A0AAW5JJC1_9FIRM</name>
<reference evidence="2" key="1">
    <citation type="submission" date="2022-06" db="EMBL/GenBank/DDBJ databases">
        <title>Isolation of gut microbiota from human fecal samples.</title>
        <authorList>
            <person name="Pamer E.G."/>
            <person name="Barat B."/>
            <person name="Waligurski E."/>
            <person name="Medina S."/>
            <person name="Paddock L."/>
            <person name="Mostad J."/>
        </authorList>
    </citation>
    <scope>NUCLEOTIDE SEQUENCE</scope>
    <source>
        <strain evidence="2">DFI.9.91</strain>
    </source>
</reference>
<gene>
    <name evidence="2" type="ORF">NE579_02480</name>
</gene>
<evidence type="ECO:0000313" key="2">
    <source>
        <dbReference type="EMBL" id="MCQ4769332.1"/>
    </source>
</evidence>
<dbReference type="Gene3D" id="3.40.630.30">
    <property type="match status" value="1"/>
</dbReference>